<evidence type="ECO:0000256" key="5">
    <source>
        <dbReference type="ARBA" id="ARBA00022490"/>
    </source>
</evidence>
<evidence type="ECO:0000256" key="4">
    <source>
        <dbReference type="ARBA" id="ARBA00013346"/>
    </source>
</evidence>
<keyword evidence="13" id="KW-1185">Reference proteome</keyword>
<dbReference type="Pfam" id="PF01135">
    <property type="entry name" value="PCMT"/>
    <property type="match status" value="1"/>
</dbReference>
<dbReference type="Proteomes" id="UP001595947">
    <property type="component" value="Unassembled WGS sequence"/>
</dbReference>
<organism evidence="12 13">
    <name type="scientific">Actinomycetospora atypica</name>
    <dbReference type="NCBI Taxonomy" id="1290095"/>
    <lineage>
        <taxon>Bacteria</taxon>
        <taxon>Bacillati</taxon>
        <taxon>Actinomycetota</taxon>
        <taxon>Actinomycetes</taxon>
        <taxon>Pseudonocardiales</taxon>
        <taxon>Pseudonocardiaceae</taxon>
        <taxon>Actinomycetospora</taxon>
    </lineage>
</organism>
<evidence type="ECO:0000256" key="9">
    <source>
        <dbReference type="ARBA" id="ARBA00030757"/>
    </source>
</evidence>
<dbReference type="InterPro" id="IPR000682">
    <property type="entry name" value="PCMT"/>
</dbReference>
<accession>A0ABV9YX85</accession>
<dbReference type="InterPro" id="IPR029063">
    <property type="entry name" value="SAM-dependent_MTases_sf"/>
</dbReference>
<keyword evidence="5" id="KW-0963">Cytoplasm</keyword>
<evidence type="ECO:0000256" key="11">
    <source>
        <dbReference type="ARBA" id="ARBA00031350"/>
    </source>
</evidence>
<evidence type="ECO:0000256" key="7">
    <source>
        <dbReference type="ARBA" id="ARBA00022679"/>
    </source>
</evidence>
<dbReference type="EC" id="2.1.1.77" evidence="3"/>
<dbReference type="CDD" id="cd02440">
    <property type="entry name" value="AdoMet_MTases"/>
    <property type="match status" value="1"/>
</dbReference>
<evidence type="ECO:0000256" key="2">
    <source>
        <dbReference type="ARBA" id="ARBA00005369"/>
    </source>
</evidence>
<dbReference type="PANTHER" id="PTHR11579:SF0">
    <property type="entry name" value="PROTEIN-L-ISOASPARTATE(D-ASPARTATE) O-METHYLTRANSFERASE"/>
    <property type="match status" value="1"/>
</dbReference>
<proteinExistence type="inferred from homology"/>
<evidence type="ECO:0000256" key="1">
    <source>
        <dbReference type="ARBA" id="ARBA00004496"/>
    </source>
</evidence>
<evidence type="ECO:0000256" key="6">
    <source>
        <dbReference type="ARBA" id="ARBA00022603"/>
    </source>
</evidence>
<comment type="similarity">
    <text evidence="2">Belongs to the methyltransferase superfamily. L-isoaspartyl/D-aspartyl protein methyltransferase family.</text>
</comment>
<sequence length="177" mass="18165">MRVARADVVGAHAATGVGRFQHGVPAPQVTPPAVVLAMLRLLDLPRGGSVYEVGTGSGFATAVLARAVGPAGRVHSVDRDAAVVDRAGRLLGPDPLAGTVTVAVADALREPPPDGPYDRLVAFLSVADGPPDLWTAAVRRGGRLVVPVRGTRRVVRYRVGEPGELVAEGGITATFTG</sequence>
<evidence type="ECO:0000313" key="13">
    <source>
        <dbReference type="Proteomes" id="UP001595947"/>
    </source>
</evidence>
<dbReference type="SUPFAM" id="SSF53335">
    <property type="entry name" value="S-adenosyl-L-methionine-dependent methyltransferases"/>
    <property type="match status" value="1"/>
</dbReference>
<dbReference type="RefSeq" id="WP_378039477.1">
    <property type="nucleotide sequence ID" value="NZ_JBHSIV010000060.1"/>
</dbReference>
<keyword evidence="7" id="KW-0808">Transferase</keyword>
<evidence type="ECO:0000256" key="8">
    <source>
        <dbReference type="ARBA" id="ARBA00022691"/>
    </source>
</evidence>
<reference evidence="13" key="1">
    <citation type="journal article" date="2019" name="Int. J. Syst. Evol. Microbiol.">
        <title>The Global Catalogue of Microorganisms (GCM) 10K type strain sequencing project: providing services to taxonomists for standard genome sequencing and annotation.</title>
        <authorList>
            <consortium name="The Broad Institute Genomics Platform"/>
            <consortium name="The Broad Institute Genome Sequencing Center for Infectious Disease"/>
            <person name="Wu L."/>
            <person name="Ma J."/>
        </authorList>
    </citation>
    <scope>NUCLEOTIDE SEQUENCE [LARGE SCALE GENOMIC DNA]</scope>
    <source>
        <strain evidence="13">CGMCC 4.7093</strain>
    </source>
</reference>
<dbReference type="EMBL" id="JBHSIV010000060">
    <property type="protein sequence ID" value="MFC5066162.1"/>
    <property type="molecule type" value="Genomic_DNA"/>
</dbReference>
<keyword evidence="8" id="KW-0949">S-adenosyl-L-methionine</keyword>
<protein>
    <recommendedName>
        <fullName evidence="4">Protein-L-isoaspartate O-methyltransferase</fullName>
        <ecNumber evidence="3">2.1.1.77</ecNumber>
    </recommendedName>
    <alternativeName>
        <fullName evidence="11">L-isoaspartyl protein carboxyl methyltransferase</fullName>
    </alternativeName>
    <alternativeName>
        <fullName evidence="9">Protein L-isoaspartyl methyltransferase</fullName>
    </alternativeName>
    <alternativeName>
        <fullName evidence="10">Protein-beta-aspartate methyltransferase</fullName>
    </alternativeName>
</protein>
<comment type="caution">
    <text evidence="12">The sequence shown here is derived from an EMBL/GenBank/DDBJ whole genome shotgun (WGS) entry which is preliminary data.</text>
</comment>
<dbReference type="PANTHER" id="PTHR11579">
    <property type="entry name" value="PROTEIN-L-ISOASPARTATE O-METHYLTRANSFERASE"/>
    <property type="match status" value="1"/>
</dbReference>
<comment type="subcellular location">
    <subcellularLocation>
        <location evidence="1">Cytoplasm</location>
    </subcellularLocation>
</comment>
<gene>
    <name evidence="12" type="ORF">ACFPBZ_28415</name>
</gene>
<keyword evidence="6" id="KW-0489">Methyltransferase</keyword>
<evidence type="ECO:0000313" key="12">
    <source>
        <dbReference type="EMBL" id="MFC5066162.1"/>
    </source>
</evidence>
<dbReference type="Gene3D" id="3.40.50.150">
    <property type="entry name" value="Vaccinia Virus protein VP39"/>
    <property type="match status" value="1"/>
</dbReference>
<evidence type="ECO:0000256" key="3">
    <source>
        <dbReference type="ARBA" id="ARBA00011890"/>
    </source>
</evidence>
<evidence type="ECO:0000256" key="10">
    <source>
        <dbReference type="ARBA" id="ARBA00031323"/>
    </source>
</evidence>
<name>A0ABV9YX85_9PSEU</name>